<evidence type="ECO:0000313" key="3">
    <source>
        <dbReference type="EMBL" id="AMO57917.1"/>
    </source>
</evidence>
<proteinExistence type="inferred from homology"/>
<dbReference type="PANTHER" id="PTHR38108">
    <property type="entry name" value="UPF0319 PROTEIN YCCT"/>
    <property type="match status" value="1"/>
</dbReference>
<dbReference type="PATRIC" id="fig|570277.3.peg.4284"/>
<dbReference type="Pfam" id="PF09829">
    <property type="entry name" value="DUF2057"/>
    <property type="match status" value="1"/>
</dbReference>
<name>A0A142BGP1_9GAMM</name>
<dbReference type="InterPro" id="IPR018635">
    <property type="entry name" value="UPF0319"/>
</dbReference>
<keyword evidence="2" id="KW-0732">Signal</keyword>
<dbReference type="EMBL" id="CP013251">
    <property type="protein sequence ID" value="AMO57917.1"/>
    <property type="molecule type" value="Genomic_DNA"/>
</dbReference>
<accession>A0A142BGP1</accession>
<organism evidence="3 4">
    <name type="scientific">Endozoicomonas montiporae CL-33</name>
    <dbReference type="NCBI Taxonomy" id="570277"/>
    <lineage>
        <taxon>Bacteria</taxon>
        <taxon>Pseudomonadati</taxon>
        <taxon>Pseudomonadota</taxon>
        <taxon>Gammaproteobacteria</taxon>
        <taxon>Oceanospirillales</taxon>
        <taxon>Endozoicomonadaceae</taxon>
        <taxon>Endozoicomonas</taxon>
    </lineage>
</organism>
<evidence type="ECO:0000256" key="1">
    <source>
        <dbReference type="ARBA" id="ARBA00008490"/>
    </source>
</evidence>
<dbReference type="AlphaFoldDB" id="A0A142BGP1"/>
<dbReference type="PANTHER" id="PTHR38108:SF1">
    <property type="entry name" value="UPF0319 PROTEIN YCCT"/>
    <property type="match status" value="1"/>
</dbReference>
<dbReference type="KEGG" id="emp:EZMO1_3978"/>
<evidence type="ECO:0000256" key="2">
    <source>
        <dbReference type="ARBA" id="ARBA00022729"/>
    </source>
</evidence>
<comment type="similarity">
    <text evidence="1">Belongs to the UPF0319 family.</text>
</comment>
<evidence type="ECO:0000313" key="4">
    <source>
        <dbReference type="Proteomes" id="UP000071065"/>
    </source>
</evidence>
<dbReference type="Proteomes" id="UP000071065">
    <property type="component" value="Chromosome"/>
</dbReference>
<dbReference type="STRING" id="570277.EZMO1_3978"/>
<sequence length="249" mass="27668">MKVVAMSVAMRTFIKPATTLKVMLLSLFTLPLVSNPAFAGVESTLKLPVRAELLVLDGKAAKDLDLSRGKPIQLTKKRHQVVFELKETLGSGNNVEQFTSRPFVISFHPLDGHHYTIEAPRLLNRRQADAINRDPGSKITVVNEKQEEVAYEIATLPSRGIQIGRNYAADVRKFNMTDNEAAFPELAGAQVAESTHGFARAQQDTSIYSGAETNTPEENVMAERMLKYWFTEADSATRKSFLEWAASLK</sequence>
<protein>
    <submittedName>
        <fullName evidence="3">Uncharacterized protein</fullName>
    </submittedName>
</protein>
<gene>
    <name evidence="3" type="ORF">EZMO1_3978</name>
</gene>
<reference evidence="3 4" key="1">
    <citation type="journal article" date="2016" name="Front. Microbiol.">
        <title>Genomic Insight into the Host-Endosymbiont Relationship of Endozoicomonas montiporae CL-33(T) with its Coral Host.</title>
        <authorList>
            <person name="Ding J.-Y."/>
            <person name="Shiu J.-H."/>
            <person name="Chen W.-M."/>
            <person name="Chiang Y.-R."/>
            <person name="Tang S.-L."/>
        </authorList>
    </citation>
    <scope>NUCLEOTIDE SEQUENCE [LARGE SCALE GENOMIC DNA]</scope>
    <source>
        <strain evidence="3 4">CL-33</strain>
    </source>
</reference>